<comment type="function">
    <text evidence="4">May play the central regulatory role in sporulation. It may be an element of the effector pathway responsible for the activation of sporulation genes in response to nutritional stress. Spo0A may act in concert with spo0H (a sigma factor) to control the expression of some genes that are critical to the sporulation process.</text>
</comment>
<feature type="domain" description="Response regulatory" evidence="6">
    <location>
        <begin position="7"/>
        <end position="123"/>
    </location>
</feature>
<reference evidence="7 8" key="1">
    <citation type="submission" date="2016-10" db="EMBL/GenBank/DDBJ databases">
        <authorList>
            <person name="de Groot N.N."/>
        </authorList>
    </citation>
    <scope>NUCLEOTIDE SEQUENCE [LARGE SCALE GENOMIC DNA]</scope>
    <source>
        <strain evidence="7 8">DSM 18346</strain>
    </source>
</reference>
<gene>
    <name evidence="7" type="ORF">SAMN05660472_00266</name>
</gene>
<dbReference type="PANTHER" id="PTHR44591">
    <property type="entry name" value="STRESS RESPONSE REGULATOR PROTEIN 1"/>
    <property type="match status" value="1"/>
</dbReference>
<evidence type="ECO:0000256" key="2">
    <source>
        <dbReference type="ARBA" id="ARBA00022553"/>
    </source>
</evidence>
<sequence length="294" mass="34072">MIEMTNTFLIIDDDVNVRKMLTYIIMKNNLGKVVEELNSGEQAPEEIMFYQPDIVLIDFLLPQKDGIEIIRSCRTLGYKGKFIMISQVDNDTMIAKAYENGIVFFIHKPINIIEAINVIKGVCENLRLERSVAMIKDAVFHIEQAKQTNVEVNWRQEIEHIFTAIGIIVESGCKDLTKLIEKIITIKKKSPASIYQLQDIYRQIAEEESLQNNGSIHARTIEQRIRRTILKALENIAELGNDDYYNCKFIEYSNVLFDFKQVKQEIKHINNPREDRGKINVKKFVEGIISKLNF</sequence>
<name>A0A1G8XM08_9FIRM</name>
<dbReference type="PROSITE" id="PS50110">
    <property type="entry name" value="RESPONSE_REGULATORY"/>
    <property type="match status" value="1"/>
</dbReference>
<dbReference type="AlphaFoldDB" id="A0A1G8XM08"/>
<accession>A0A1G8XM08</accession>
<dbReference type="SMART" id="SM00448">
    <property type="entry name" value="REC"/>
    <property type="match status" value="1"/>
</dbReference>
<protein>
    <recommendedName>
        <fullName evidence="1">Stage 0 sporulation protein A homolog</fullName>
    </recommendedName>
</protein>
<proteinExistence type="predicted"/>
<dbReference type="Proteomes" id="UP000198718">
    <property type="component" value="Unassembled WGS sequence"/>
</dbReference>
<keyword evidence="2 5" id="KW-0597">Phosphoprotein</keyword>
<evidence type="ECO:0000259" key="6">
    <source>
        <dbReference type="PROSITE" id="PS50110"/>
    </source>
</evidence>
<evidence type="ECO:0000256" key="3">
    <source>
        <dbReference type="ARBA" id="ARBA00023012"/>
    </source>
</evidence>
<dbReference type="InterPro" id="IPR011006">
    <property type="entry name" value="CheY-like_superfamily"/>
</dbReference>
<dbReference type="InterPro" id="IPR050595">
    <property type="entry name" value="Bact_response_regulator"/>
</dbReference>
<dbReference type="EMBL" id="FNFP01000001">
    <property type="protein sequence ID" value="SDJ91598.1"/>
    <property type="molecule type" value="Genomic_DNA"/>
</dbReference>
<dbReference type="PANTHER" id="PTHR44591:SF14">
    <property type="entry name" value="PROTEIN PILG"/>
    <property type="match status" value="1"/>
</dbReference>
<evidence type="ECO:0000256" key="5">
    <source>
        <dbReference type="PROSITE-ProRule" id="PRU00169"/>
    </source>
</evidence>
<dbReference type="InterPro" id="IPR013972">
    <property type="entry name" value="YcbB"/>
</dbReference>
<dbReference type="Gene3D" id="3.40.50.2300">
    <property type="match status" value="1"/>
</dbReference>
<dbReference type="Pfam" id="PF00072">
    <property type="entry name" value="Response_reg"/>
    <property type="match status" value="1"/>
</dbReference>
<dbReference type="STRING" id="393762.SAMN05660472_00266"/>
<evidence type="ECO:0000313" key="8">
    <source>
        <dbReference type="Proteomes" id="UP000198718"/>
    </source>
</evidence>
<dbReference type="GO" id="GO:0000160">
    <property type="term" value="P:phosphorelay signal transduction system"/>
    <property type="evidence" value="ECO:0007669"/>
    <property type="project" value="UniProtKB-KW"/>
</dbReference>
<evidence type="ECO:0000256" key="1">
    <source>
        <dbReference type="ARBA" id="ARBA00018672"/>
    </source>
</evidence>
<keyword evidence="3" id="KW-0902">Two-component regulatory system</keyword>
<evidence type="ECO:0000313" key="7">
    <source>
        <dbReference type="EMBL" id="SDJ91598.1"/>
    </source>
</evidence>
<feature type="modified residue" description="4-aspartylphosphate" evidence="5">
    <location>
        <position position="58"/>
    </location>
</feature>
<keyword evidence="8" id="KW-1185">Reference proteome</keyword>
<organism evidence="7 8">
    <name type="scientific">Natronincola ferrireducens</name>
    <dbReference type="NCBI Taxonomy" id="393762"/>
    <lineage>
        <taxon>Bacteria</taxon>
        <taxon>Bacillati</taxon>
        <taxon>Bacillota</taxon>
        <taxon>Clostridia</taxon>
        <taxon>Peptostreptococcales</taxon>
        <taxon>Natronincolaceae</taxon>
        <taxon>Natronincola</taxon>
    </lineage>
</organism>
<dbReference type="SUPFAM" id="SSF52172">
    <property type="entry name" value="CheY-like"/>
    <property type="match status" value="1"/>
</dbReference>
<evidence type="ECO:0000256" key="4">
    <source>
        <dbReference type="ARBA" id="ARBA00024867"/>
    </source>
</evidence>
<dbReference type="Pfam" id="PF08664">
    <property type="entry name" value="YcbB"/>
    <property type="match status" value="1"/>
</dbReference>
<dbReference type="InterPro" id="IPR001789">
    <property type="entry name" value="Sig_transdc_resp-reg_receiver"/>
</dbReference>